<dbReference type="SUPFAM" id="SSF89733">
    <property type="entry name" value="L-sulfolactate dehydrogenase-like"/>
    <property type="match status" value="1"/>
</dbReference>
<dbReference type="Gene3D" id="1.10.1530.10">
    <property type="match status" value="1"/>
</dbReference>
<dbReference type="OrthoDB" id="9769447at2"/>
<dbReference type="Gene3D" id="3.30.1370.60">
    <property type="entry name" value="Hypothetical oxidoreductase yiak, domain 2"/>
    <property type="match status" value="1"/>
</dbReference>
<dbReference type="Proteomes" id="UP000321558">
    <property type="component" value="Unassembled WGS sequence"/>
</dbReference>
<evidence type="ECO:0000313" key="4">
    <source>
        <dbReference type="Proteomes" id="UP000321558"/>
    </source>
</evidence>
<keyword evidence="2" id="KW-0560">Oxidoreductase</keyword>
<evidence type="ECO:0000256" key="2">
    <source>
        <dbReference type="ARBA" id="ARBA00023002"/>
    </source>
</evidence>
<reference evidence="3 4" key="1">
    <citation type="submission" date="2019-07" db="EMBL/GenBank/DDBJ databases">
        <title>Whole genome shotgun sequence of Oceanobacillus sojae NBRC 105379.</title>
        <authorList>
            <person name="Hosoyama A."/>
            <person name="Uohara A."/>
            <person name="Ohji S."/>
            <person name="Ichikawa N."/>
        </authorList>
    </citation>
    <scope>NUCLEOTIDE SEQUENCE [LARGE SCALE GENOMIC DNA]</scope>
    <source>
        <strain evidence="3 4">NBRC 105379</strain>
    </source>
</reference>
<keyword evidence="4" id="KW-1185">Reference proteome</keyword>
<dbReference type="AlphaFoldDB" id="A0A511ZFA6"/>
<dbReference type="Pfam" id="PF02615">
    <property type="entry name" value="Ldh_2"/>
    <property type="match status" value="1"/>
</dbReference>
<dbReference type="PANTHER" id="PTHR11091:SF0">
    <property type="entry name" value="MALATE DEHYDROGENASE"/>
    <property type="match status" value="1"/>
</dbReference>
<evidence type="ECO:0000256" key="1">
    <source>
        <dbReference type="ARBA" id="ARBA00006056"/>
    </source>
</evidence>
<dbReference type="InterPro" id="IPR036111">
    <property type="entry name" value="Mal/L-sulfo/L-lacto_DH-like_sf"/>
</dbReference>
<dbReference type="InterPro" id="IPR003767">
    <property type="entry name" value="Malate/L-lactate_DH-like"/>
</dbReference>
<gene>
    <name evidence="3" type="ORF">OSO01_08780</name>
</gene>
<protein>
    <submittedName>
        <fullName evidence="3">Malate dehydrogenase</fullName>
    </submittedName>
</protein>
<name>A0A511ZFA6_9BACI</name>
<dbReference type="GO" id="GO:0016491">
    <property type="term" value="F:oxidoreductase activity"/>
    <property type="evidence" value="ECO:0007669"/>
    <property type="project" value="UniProtKB-KW"/>
</dbReference>
<dbReference type="InterPro" id="IPR043143">
    <property type="entry name" value="Mal/L-sulf/L-lact_DH-like_NADP"/>
</dbReference>
<proteinExistence type="inferred from homology"/>
<dbReference type="EMBL" id="BJYM01000003">
    <property type="protein sequence ID" value="GEN86139.1"/>
    <property type="molecule type" value="Genomic_DNA"/>
</dbReference>
<accession>A0A511ZFA6</accession>
<dbReference type="InterPro" id="IPR043144">
    <property type="entry name" value="Mal/L-sulf/L-lact_DH-like_ah"/>
</dbReference>
<comment type="caution">
    <text evidence="3">The sequence shown here is derived from an EMBL/GenBank/DDBJ whole genome shotgun (WGS) entry which is preliminary data.</text>
</comment>
<sequence>MYIDQNKIMNFSNNCFIKLGMPEEEANIITEVMLEADLRGIHSHGFLRLPIYVERIQKGLIKNKAEITEENNSTSSLVVNGNYSAGQVAGKYAMEKSIEIAEENGVGLVAVKNSNHFGITAFYSLLAAQKDKIGIVISNVAPLMPAIGGKEKVIGNNPISIAAPSKEKPIVLDMALSNTALGKVIFHKGNNMKIPKEWGVDAEGVPTDEPEKILNGGLLSAVGGPKGFGLAVMAEILTGVLSGGDFSKMIPSMYDTERKQSISHFMLTIDIKKLIPLETYYSNIDQLISFIKHSSKAEGVEEIYMPGEIEFMKEENNRLKGIPMEHNIFNQLNELAVELNVEGL</sequence>
<dbReference type="RefSeq" id="WP_147209059.1">
    <property type="nucleotide sequence ID" value="NZ_BJYM01000003.1"/>
</dbReference>
<comment type="similarity">
    <text evidence="1">Belongs to the LDH2/MDH2 oxidoreductase family.</text>
</comment>
<organism evidence="3 4">
    <name type="scientific">Oceanobacillus sojae</name>
    <dbReference type="NCBI Taxonomy" id="582851"/>
    <lineage>
        <taxon>Bacteria</taxon>
        <taxon>Bacillati</taxon>
        <taxon>Bacillota</taxon>
        <taxon>Bacilli</taxon>
        <taxon>Bacillales</taxon>
        <taxon>Bacillaceae</taxon>
        <taxon>Oceanobacillus</taxon>
    </lineage>
</organism>
<dbReference type="PANTHER" id="PTHR11091">
    <property type="entry name" value="OXIDOREDUCTASE-RELATED"/>
    <property type="match status" value="1"/>
</dbReference>
<evidence type="ECO:0000313" key="3">
    <source>
        <dbReference type="EMBL" id="GEN86139.1"/>
    </source>
</evidence>